<dbReference type="PATRIC" id="fig|187330.3.peg.782"/>
<dbReference type="InterPro" id="IPR002416">
    <property type="entry name" value="T2SS_protein-GspH"/>
</dbReference>
<dbReference type="Proteomes" id="UP000037848">
    <property type="component" value="Unassembled WGS sequence"/>
</dbReference>
<dbReference type="OrthoDB" id="5918848at2"/>
<evidence type="ECO:0000256" key="5">
    <source>
        <dbReference type="ARBA" id="ARBA00022989"/>
    </source>
</evidence>
<keyword evidence="10" id="KW-1185">Reference proteome</keyword>
<keyword evidence="4 8" id="KW-0812">Transmembrane</keyword>
<comment type="similarity">
    <text evidence="2 7">Belongs to the N-Me-Phe pilin family.</text>
</comment>
<keyword evidence="3" id="KW-0488">Methylation</keyword>
<proteinExistence type="inferred from homology"/>
<dbReference type="Pfam" id="PF07963">
    <property type="entry name" value="N_methyl"/>
    <property type="match status" value="1"/>
</dbReference>
<dbReference type="InterPro" id="IPR001082">
    <property type="entry name" value="Pilin"/>
</dbReference>
<dbReference type="GO" id="GO:0044096">
    <property type="term" value="C:type IV pilus"/>
    <property type="evidence" value="ECO:0007669"/>
    <property type="project" value="TreeGrafter"/>
</dbReference>
<evidence type="ECO:0000256" key="6">
    <source>
        <dbReference type="ARBA" id="ARBA00023136"/>
    </source>
</evidence>
<dbReference type="GO" id="GO:0016020">
    <property type="term" value="C:membrane"/>
    <property type="evidence" value="ECO:0007669"/>
    <property type="project" value="UniProtKB-SubCell"/>
</dbReference>
<dbReference type="GO" id="GO:0043107">
    <property type="term" value="P:type IV pilus-dependent motility"/>
    <property type="evidence" value="ECO:0007669"/>
    <property type="project" value="TreeGrafter"/>
</dbReference>
<dbReference type="GO" id="GO:0015628">
    <property type="term" value="P:protein secretion by the type II secretion system"/>
    <property type="evidence" value="ECO:0007669"/>
    <property type="project" value="InterPro"/>
</dbReference>
<dbReference type="Gene3D" id="3.30.700.10">
    <property type="entry name" value="Glycoprotein, Type 4 Pilin"/>
    <property type="match status" value="1"/>
</dbReference>
<accession>A0A0N1ELE1</accession>
<dbReference type="GO" id="GO:0015627">
    <property type="term" value="C:type II protein secretion system complex"/>
    <property type="evidence" value="ECO:0007669"/>
    <property type="project" value="InterPro"/>
</dbReference>
<dbReference type="PANTHER" id="PTHR30093:SF34">
    <property type="entry name" value="PREPILIN PEPTIDASE-DEPENDENT PROTEIN D"/>
    <property type="match status" value="1"/>
</dbReference>
<dbReference type="InterPro" id="IPR045584">
    <property type="entry name" value="Pilin-like"/>
</dbReference>
<sequence length="144" mass="14418">MTQQKQKGFTLIELMIVVAIIGILAAVALPAYQDYTVRAKVTEGLSLASGAKTTVAENASSAAALDLGWTAPPATDNVTSVAITGATGVITITYTAVAGGGTIELAPLSGGAALASGTLPTGSITWTCTGGSLDNKYRPSNCRS</sequence>
<dbReference type="PRINTS" id="PR00885">
    <property type="entry name" value="BCTERIALGSPH"/>
</dbReference>
<keyword evidence="6 8" id="KW-0472">Membrane</keyword>
<organism evidence="9 10">
    <name type="scientific">Pseudoalteromonas porphyrae</name>
    <dbReference type="NCBI Taxonomy" id="187330"/>
    <lineage>
        <taxon>Bacteria</taxon>
        <taxon>Pseudomonadati</taxon>
        <taxon>Pseudomonadota</taxon>
        <taxon>Gammaproteobacteria</taxon>
        <taxon>Alteromonadales</taxon>
        <taxon>Pseudoalteromonadaceae</taxon>
        <taxon>Pseudoalteromonas</taxon>
    </lineage>
</organism>
<dbReference type="PROSITE" id="PS00409">
    <property type="entry name" value="PROKAR_NTER_METHYL"/>
    <property type="match status" value="1"/>
</dbReference>
<dbReference type="InterPro" id="IPR012902">
    <property type="entry name" value="N_methyl_site"/>
</dbReference>
<comment type="caution">
    <text evidence="9">The sequence shown here is derived from an EMBL/GenBank/DDBJ whole genome shotgun (WGS) entry which is preliminary data.</text>
</comment>
<evidence type="ECO:0000256" key="3">
    <source>
        <dbReference type="ARBA" id="ARBA00022481"/>
    </source>
</evidence>
<evidence type="ECO:0000313" key="10">
    <source>
        <dbReference type="Proteomes" id="UP000037848"/>
    </source>
</evidence>
<dbReference type="Pfam" id="PF00114">
    <property type="entry name" value="Pilin"/>
    <property type="match status" value="1"/>
</dbReference>
<feature type="transmembrane region" description="Helical" evidence="8">
    <location>
        <begin position="12"/>
        <end position="32"/>
    </location>
</feature>
<keyword evidence="7" id="KW-0281">Fimbrium</keyword>
<evidence type="ECO:0000313" key="9">
    <source>
        <dbReference type="EMBL" id="KPH62770.1"/>
    </source>
</evidence>
<name>A0A0N1ELE1_9GAMM</name>
<dbReference type="PANTHER" id="PTHR30093">
    <property type="entry name" value="GENERAL SECRETION PATHWAY PROTEIN G"/>
    <property type="match status" value="1"/>
</dbReference>
<keyword evidence="5 8" id="KW-1133">Transmembrane helix</keyword>
<evidence type="ECO:0000256" key="7">
    <source>
        <dbReference type="RuleBase" id="RU000389"/>
    </source>
</evidence>
<evidence type="ECO:0000256" key="8">
    <source>
        <dbReference type="SAM" id="Phobius"/>
    </source>
</evidence>
<gene>
    <name evidence="9" type="ORF">ADS77_11870</name>
</gene>
<evidence type="ECO:0000256" key="2">
    <source>
        <dbReference type="ARBA" id="ARBA00005233"/>
    </source>
</evidence>
<dbReference type="NCBIfam" id="TIGR02532">
    <property type="entry name" value="IV_pilin_GFxxxE"/>
    <property type="match status" value="1"/>
</dbReference>
<protein>
    <submittedName>
        <fullName evidence="9">Pilus assembly protein</fullName>
    </submittedName>
</protein>
<dbReference type="EMBL" id="LHPH01000012">
    <property type="protein sequence ID" value="KPH62770.1"/>
    <property type="molecule type" value="Genomic_DNA"/>
</dbReference>
<dbReference type="SUPFAM" id="SSF54523">
    <property type="entry name" value="Pili subunits"/>
    <property type="match status" value="1"/>
</dbReference>
<comment type="subcellular location">
    <subcellularLocation>
        <location evidence="1">Membrane</location>
        <topology evidence="1">Single-pass membrane protein</topology>
    </subcellularLocation>
</comment>
<evidence type="ECO:0000256" key="4">
    <source>
        <dbReference type="ARBA" id="ARBA00022692"/>
    </source>
</evidence>
<reference evidence="9 10" key="1">
    <citation type="submission" date="2015-08" db="EMBL/GenBank/DDBJ databases">
        <title>Draft Genome Sequence of Pseudoalteromonas porphyrae UCD-SED14.</title>
        <authorList>
            <person name="Coil D.A."/>
            <person name="Jospin G."/>
            <person name="Lee R.D."/>
            <person name="Eisen J.A."/>
        </authorList>
    </citation>
    <scope>NUCLEOTIDE SEQUENCE [LARGE SCALE GENOMIC DNA]</scope>
    <source>
        <strain evidence="9 10">UCD-SED14</strain>
    </source>
</reference>
<dbReference type="AlphaFoldDB" id="A0A0N1ELE1"/>
<evidence type="ECO:0000256" key="1">
    <source>
        <dbReference type="ARBA" id="ARBA00004167"/>
    </source>
</evidence>
<dbReference type="GO" id="GO:0007155">
    <property type="term" value="P:cell adhesion"/>
    <property type="evidence" value="ECO:0007669"/>
    <property type="project" value="InterPro"/>
</dbReference>